<evidence type="ECO:0000256" key="1">
    <source>
        <dbReference type="SAM" id="MobiDB-lite"/>
    </source>
</evidence>
<dbReference type="EMBL" id="QPKB01000007">
    <property type="protein sequence ID" value="RWR88954.1"/>
    <property type="molecule type" value="Genomic_DNA"/>
</dbReference>
<proteinExistence type="predicted"/>
<feature type="compositionally biased region" description="Gly residues" evidence="1">
    <location>
        <begin position="291"/>
        <end position="316"/>
    </location>
</feature>
<keyword evidence="4" id="KW-1185">Reference proteome</keyword>
<dbReference type="OrthoDB" id="1929700at2759"/>
<protein>
    <submittedName>
        <fullName evidence="3">Retrovirus-related Pol polyprotein from transposon TNT 1-94 isoform X1</fullName>
    </submittedName>
</protein>
<sequence>MAGGDGDKKVDMTYHLGSSDGPGNIITPIQLRGENYDEWARAIRTSLKAKRKFGFVEGKVPKPTTEEKLEDWIAVHSMLVSWLTNTIEPSVRSTLGEYDDAQLLWNNLKNRFCVVSGTRICQLKTSLGECKQGKTETVAIYFGRLSKIWDELTTYVKVPVCKCGGCTCSIVTQVEKLREEDYLHHFLIGLDGAYASIRTNLLGQEPLPTLDRAYQQVIQAERLRGGELSSSKEERDSIMAFTIQPDTRGKSRFVDNTDKFCNHCNREGHDESSCFQLHGFPEWWGDRPRGGRGPGRGGGRTGRGGGRAGSGRGRGYGAPPVRANKTGGAGTSSGQQAGNSQGLAGATEAAGLAGISATQLQPLLDFLKLSKTKDRLYGPTDEEGDWSG</sequence>
<evidence type="ECO:0000313" key="3">
    <source>
        <dbReference type="EMBL" id="RWR88954.1"/>
    </source>
</evidence>
<dbReference type="InterPro" id="IPR029472">
    <property type="entry name" value="Copia-like_N"/>
</dbReference>
<comment type="caution">
    <text evidence="3">The sequence shown here is derived from an EMBL/GenBank/DDBJ whole genome shotgun (WGS) entry which is preliminary data.</text>
</comment>
<gene>
    <name evidence="3" type="ORF">CKAN_01799700</name>
</gene>
<dbReference type="AlphaFoldDB" id="A0A3S3MSJ0"/>
<dbReference type="PANTHER" id="PTHR37610:SF101">
    <property type="entry name" value="(RAPE) HYPOTHETICAL PROTEIN"/>
    <property type="match status" value="1"/>
</dbReference>
<organism evidence="3 4">
    <name type="scientific">Cinnamomum micranthum f. kanehirae</name>
    <dbReference type="NCBI Taxonomy" id="337451"/>
    <lineage>
        <taxon>Eukaryota</taxon>
        <taxon>Viridiplantae</taxon>
        <taxon>Streptophyta</taxon>
        <taxon>Embryophyta</taxon>
        <taxon>Tracheophyta</taxon>
        <taxon>Spermatophyta</taxon>
        <taxon>Magnoliopsida</taxon>
        <taxon>Magnoliidae</taxon>
        <taxon>Laurales</taxon>
        <taxon>Lauraceae</taxon>
        <taxon>Cinnamomum</taxon>
    </lineage>
</organism>
<evidence type="ECO:0000313" key="4">
    <source>
        <dbReference type="Proteomes" id="UP000283530"/>
    </source>
</evidence>
<dbReference type="PANTHER" id="PTHR37610">
    <property type="entry name" value="CCHC-TYPE DOMAIN-CONTAINING PROTEIN"/>
    <property type="match status" value="1"/>
</dbReference>
<dbReference type="Proteomes" id="UP000283530">
    <property type="component" value="Unassembled WGS sequence"/>
</dbReference>
<reference evidence="3 4" key="1">
    <citation type="journal article" date="2019" name="Nat. Plants">
        <title>Stout camphor tree genome fills gaps in understanding of flowering plant genome evolution.</title>
        <authorList>
            <person name="Chaw S.M."/>
            <person name="Liu Y.C."/>
            <person name="Wu Y.W."/>
            <person name="Wang H.Y."/>
            <person name="Lin C.I."/>
            <person name="Wu C.S."/>
            <person name="Ke H.M."/>
            <person name="Chang L.Y."/>
            <person name="Hsu C.Y."/>
            <person name="Yang H.T."/>
            <person name="Sudianto E."/>
            <person name="Hsu M.H."/>
            <person name="Wu K.P."/>
            <person name="Wang L.N."/>
            <person name="Leebens-Mack J.H."/>
            <person name="Tsai I.J."/>
        </authorList>
    </citation>
    <scope>NUCLEOTIDE SEQUENCE [LARGE SCALE GENOMIC DNA]</scope>
    <source>
        <strain evidence="4">cv. Chaw 1501</strain>
        <tissue evidence="3">Young leaves</tissue>
    </source>
</reference>
<dbReference type="Pfam" id="PF14244">
    <property type="entry name" value="Retrotran_gag_3"/>
    <property type="match status" value="1"/>
</dbReference>
<evidence type="ECO:0000259" key="2">
    <source>
        <dbReference type="Pfam" id="PF14244"/>
    </source>
</evidence>
<accession>A0A3S3MSJ0</accession>
<name>A0A3S3MSJ0_9MAGN</name>
<feature type="domain" description="Retrotransposon Copia-like N-terminal" evidence="2">
    <location>
        <begin position="18"/>
        <end position="64"/>
    </location>
</feature>
<dbReference type="STRING" id="337451.A0A3S3MSJ0"/>
<feature type="region of interest" description="Disordered" evidence="1">
    <location>
        <begin position="285"/>
        <end position="345"/>
    </location>
</feature>
<feature type="compositionally biased region" description="Low complexity" evidence="1">
    <location>
        <begin position="332"/>
        <end position="345"/>
    </location>
</feature>